<dbReference type="InterPro" id="IPR021109">
    <property type="entry name" value="Peptidase_aspartic_dom_sf"/>
</dbReference>
<proteinExistence type="predicted"/>
<dbReference type="Pfam" id="PF14541">
    <property type="entry name" value="TAXi_C"/>
    <property type="match status" value="1"/>
</dbReference>
<gene>
    <name evidence="4" type="ORF">NYM_LOCUS20713</name>
</gene>
<evidence type="ECO:0000259" key="3">
    <source>
        <dbReference type="PROSITE" id="PS51767"/>
    </source>
</evidence>
<dbReference type="PANTHER" id="PTHR47967:SF128">
    <property type="entry name" value="ASPARTIC PROTEINASE CDR1-LIKE"/>
    <property type="match status" value="1"/>
</dbReference>
<organism evidence="4">
    <name type="scientific">Nymphaea colorata</name>
    <name type="common">pocket water lily</name>
    <dbReference type="NCBI Taxonomy" id="210225"/>
    <lineage>
        <taxon>Eukaryota</taxon>
        <taxon>Viridiplantae</taxon>
        <taxon>Streptophyta</taxon>
        <taxon>Embryophyta</taxon>
        <taxon>Tracheophyta</taxon>
        <taxon>Spermatophyta</taxon>
        <taxon>Magnoliopsida</taxon>
        <taxon>Nymphaeales</taxon>
        <taxon>Nymphaeaceae</taxon>
        <taxon>Nymphaea</taxon>
    </lineage>
</organism>
<reference evidence="4" key="1">
    <citation type="submission" date="2019-09" db="EMBL/GenBank/DDBJ databases">
        <authorList>
            <person name="Zhang L."/>
        </authorList>
    </citation>
    <scope>NUCLEOTIDE SEQUENCE</scope>
</reference>
<keyword evidence="1" id="KW-0645">Protease</keyword>
<dbReference type="EMBL" id="LR721783">
    <property type="protein sequence ID" value="VVW39380.1"/>
    <property type="molecule type" value="Genomic_DNA"/>
</dbReference>
<keyword evidence="2" id="KW-0378">Hydrolase</keyword>
<dbReference type="InterPro" id="IPR051708">
    <property type="entry name" value="Plant_Aspart_Prot_A1"/>
</dbReference>
<dbReference type="GO" id="GO:0005576">
    <property type="term" value="C:extracellular region"/>
    <property type="evidence" value="ECO:0007669"/>
    <property type="project" value="TreeGrafter"/>
</dbReference>
<accession>A0A5K1DF74</accession>
<evidence type="ECO:0000313" key="4">
    <source>
        <dbReference type="EMBL" id="VVW39380.1"/>
    </source>
</evidence>
<protein>
    <recommendedName>
        <fullName evidence="3">Peptidase A1 domain-containing protein</fullName>
    </recommendedName>
</protein>
<dbReference type="GO" id="GO:0008233">
    <property type="term" value="F:peptidase activity"/>
    <property type="evidence" value="ECO:0007669"/>
    <property type="project" value="UniProtKB-KW"/>
</dbReference>
<sequence>MTFHFANADWKLPPSNIFLMFRSGITRLAIEGREMPMFGNAAQQNMHVKYDLGNGLLSFAPTECTQG</sequence>
<dbReference type="Gene3D" id="2.40.70.10">
    <property type="entry name" value="Acid Proteases"/>
    <property type="match status" value="1"/>
</dbReference>
<evidence type="ECO:0000256" key="2">
    <source>
        <dbReference type="ARBA" id="ARBA00022801"/>
    </source>
</evidence>
<dbReference type="InterPro" id="IPR032799">
    <property type="entry name" value="TAXi_C"/>
</dbReference>
<dbReference type="InterPro" id="IPR033121">
    <property type="entry name" value="PEPTIDASE_A1"/>
</dbReference>
<evidence type="ECO:0000256" key="1">
    <source>
        <dbReference type="ARBA" id="ARBA00022670"/>
    </source>
</evidence>
<dbReference type="GO" id="GO:0006508">
    <property type="term" value="P:proteolysis"/>
    <property type="evidence" value="ECO:0007669"/>
    <property type="project" value="UniProtKB-KW"/>
</dbReference>
<dbReference type="PANTHER" id="PTHR47967">
    <property type="entry name" value="OS07G0603500 PROTEIN-RELATED"/>
    <property type="match status" value="1"/>
</dbReference>
<dbReference type="AlphaFoldDB" id="A0A5K1DF74"/>
<dbReference type="PROSITE" id="PS51767">
    <property type="entry name" value="PEPTIDASE_A1"/>
    <property type="match status" value="1"/>
</dbReference>
<dbReference type="SUPFAM" id="SSF50630">
    <property type="entry name" value="Acid proteases"/>
    <property type="match status" value="1"/>
</dbReference>
<feature type="domain" description="Peptidase A1" evidence="3">
    <location>
        <begin position="1"/>
        <end position="60"/>
    </location>
</feature>
<name>A0A5K1DF74_9MAGN</name>